<dbReference type="HOGENOM" id="CLU_008973_2_0_6"/>
<dbReference type="SMART" id="SM00460">
    <property type="entry name" value="TGc"/>
    <property type="match status" value="1"/>
</dbReference>
<dbReference type="KEGG" id="oai:OLEAN_C33370"/>
<sequence>MKRYKIIHRTYYNYTNTVTLGAHELLLRPREGHDLRIESFELKITPTAKVYWHRDVEGNSVAVANFTRSTQQLTVESEVIIQQYNESPLDFIVADYAINYPFSYDEADQFLLSPYRVLPDQETRELLNNWIFNVWKSNEQIQTYTLLQRLTETIYKTLVYKVREEPGVQSVRETLSLGSGSCRDFALLFMEAVKCLGLASRFVSGYLYAPLMSSQVGSTHAWAEVYLPGGGWKGFDPTIGDIVGTDHIPVAVSRLAEAVPPISGSYAGSAKSQLDVGVWVSEC</sequence>
<dbReference type="InterPro" id="IPR038765">
    <property type="entry name" value="Papain-like_cys_pep_sf"/>
</dbReference>
<dbReference type="Pfam" id="PF01841">
    <property type="entry name" value="Transglut_core"/>
    <property type="match status" value="1"/>
</dbReference>
<dbReference type="PANTHER" id="PTHR33490:SF1">
    <property type="entry name" value="SLL1233 PROTEIN"/>
    <property type="match status" value="1"/>
</dbReference>
<accession>R4YU35</accession>
<dbReference type="Proteomes" id="UP000032749">
    <property type="component" value="Chromosome"/>
</dbReference>
<gene>
    <name evidence="2" type="ORF">OLEAN_C33370</name>
</gene>
<protein>
    <submittedName>
        <fullName evidence="2">Putative transglutaminase domain protein</fullName>
    </submittedName>
</protein>
<dbReference type="Pfam" id="PF08379">
    <property type="entry name" value="Bact_transglu_N"/>
    <property type="match status" value="1"/>
</dbReference>
<dbReference type="SUPFAM" id="SSF54001">
    <property type="entry name" value="Cysteine proteinases"/>
    <property type="match status" value="1"/>
</dbReference>
<name>R4YU35_OLEAN</name>
<evidence type="ECO:0000313" key="3">
    <source>
        <dbReference type="Proteomes" id="UP000032749"/>
    </source>
</evidence>
<dbReference type="Gene3D" id="3.10.620.30">
    <property type="match status" value="1"/>
</dbReference>
<dbReference type="STRING" id="698738.OLEAN_C33370"/>
<dbReference type="InterPro" id="IPR013589">
    <property type="entry name" value="Bac_transglu_N"/>
</dbReference>
<dbReference type="AlphaFoldDB" id="R4YU35"/>
<evidence type="ECO:0000259" key="1">
    <source>
        <dbReference type="SMART" id="SM00460"/>
    </source>
</evidence>
<organism evidence="2 3">
    <name type="scientific">Oleispira antarctica RB-8</name>
    <dbReference type="NCBI Taxonomy" id="698738"/>
    <lineage>
        <taxon>Bacteria</taxon>
        <taxon>Pseudomonadati</taxon>
        <taxon>Pseudomonadota</taxon>
        <taxon>Gammaproteobacteria</taxon>
        <taxon>Oceanospirillales</taxon>
        <taxon>Oceanospirillaceae</taxon>
        <taxon>Oleispira</taxon>
    </lineage>
</organism>
<dbReference type="EMBL" id="FO203512">
    <property type="protein sequence ID" value="CCK77513.1"/>
    <property type="molecule type" value="Genomic_DNA"/>
</dbReference>
<dbReference type="PATRIC" id="fig|698738.3.peg.3468"/>
<feature type="domain" description="Transglutaminase-like" evidence="1">
    <location>
        <begin position="174"/>
        <end position="239"/>
    </location>
</feature>
<evidence type="ECO:0000313" key="2">
    <source>
        <dbReference type="EMBL" id="CCK77513.1"/>
    </source>
</evidence>
<proteinExistence type="predicted"/>
<reference evidence="2 3" key="1">
    <citation type="journal article" date="2013" name="Nat. Commun.">
        <title>Genome sequence and functional genomic analysis of the oil-degrading bacterium Oleispira antarctica.</title>
        <authorList>
            <person name="Kube M."/>
            <person name="Chernikova T.N."/>
            <person name="Al-Ramahi Y."/>
            <person name="Beloqui A."/>
            <person name="Lopez-Cortez N."/>
            <person name="Guazzaroni M.E."/>
            <person name="Heipieper H.J."/>
            <person name="Klages S."/>
            <person name="Kotsyurbenko O.R."/>
            <person name="Langer I."/>
            <person name="Nechitaylo T.Y."/>
            <person name="Lunsdorf H."/>
            <person name="Fernandez M."/>
            <person name="Juarez S."/>
            <person name="Ciordia S."/>
            <person name="Singer A."/>
            <person name="Kagan O."/>
            <person name="Egorova O."/>
            <person name="Petit P.A."/>
            <person name="Stogios P."/>
            <person name="Kim Y."/>
            <person name="Tchigvintsev A."/>
            <person name="Flick R."/>
            <person name="Denaro R."/>
            <person name="Genovese M."/>
            <person name="Albar J.P."/>
            <person name="Reva O.N."/>
            <person name="Martinez-Gomariz M."/>
            <person name="Tran H."/>
            <person name="Ferrer M."/>
            <person name="Savchenko A."/>
            <person name="Yakunin A.F."/>
            <person name="Yakimov M.M."/>
            <person name="Golyshina O.V."/>
            <person name="Reinhardt R."/>
            <person name="Golyshin P.N."/>
        </authorList>
    </citation>
    <scope>NUCLEOTIDE SEQUENCE [LARGE SCALE GENOMIC DNA]</scope>
</reference>
<dbReference type="PANTHER" id="PTHR33490">
    <property type="entry name" value="BLR5614 PROTEIN-RELATED"/>
    <property type="match status" value="1"/>
</dbReference>
<dbReference type="OrthoDB" id="5438043at2"/>
<dbReference type="InterPro" id="IPR002931">
    <property type="entry name" value="Transglutaminase-like"/>
</dbReference>
<keyword evidence="3" id="KW-1185">Reference proteome</keyword>